<evidence type="ECO:0000313" key="2">
    <source>
        <dbReference type="EMBL" id="CAL8078045.1"/>
    </source>
</evidence>
<dbReference type="Proteomes" id="UP001642540">
    <property type="component" value="Unassembled WGS sequence"/>
</dbReference>
<accession>A0ABP1PUN8</accession>
<keyword evidence="3" id="KW-1185">Reference proteome</keyword>
<feature type="region of interest" description="Disordered" evidence="1">
    <location>
        <begin position="216"/>
        <end position="265"/>
    </location>
</feature>
<proteinExistence type="predicted"/>
<reference evidence="2 3" key="1">
    <citation type="submission" date="2024-08" db="EMBL/GenBank/DDBJ databases">
        <authorList>
            <person name="Cucini C."/>
            <person name="Frati F."/>
        </authorList>
    </citation>
    <scope>NUCLEOTIDE SEQUENCE [LARGE SCALE GENOMIC DNA]</scope>
</reference>
<name>A0ABP1PUN8_9HEXA</name>
<comment type="caution">
    <text evidence="2">The sequence shown here is derived from an EMBL/GenBank/DDBJ whole genome shotgun (WGS) entry which is preliminary data.</text>
</comment>
<feature type="compositionally biased region" description="Low complexity" evidence="1">
    <location>
        <begin position="224"/>
        <end position="235"/>
    </location>
</feature>
<evidence type="ECO:0000313" key="3">
    <source>
        <dbReference type="Proteomes" id="UP001642540"/>
    </source>
</evidence>
<feature type="compositionally biased region" description="Acidic residues" evidence="1">
    <location>
        <begin position="248"/>
        <end position="265"/>
    </location>
</feature>
<dbReference type="EMBL" id="CAXLJM020000013">
    <property type="protein sequence ID" value="CAL8078045.1"/>
    <property type="molecule type" value="Genomic_DNA"/>
</dbReference>
<gene>
    <name evidence="2" type="ORF">ODALV1_LOCUS3986</name>
</gene>
<evidence type="ECO:0000256" key="1">
    <source>
        <dbReference type="SAM" id="MobiDB-lite"/>
    </source>
</evidence>
<organism evidence="2 3">
    <name type="scientific">Orchesella dallaii</name>
    <dbReference type="NCBI Taxonomy" id="48710"/>
    <lineage>
        <taxon>Eukaryota</taxon>
        <taxon>Metazoa</taxon>
        <taxon>Ecdysozoa</taxon>
        <taxon>Arthropoda</taxon>
        <taxon>Hexapoda</taxon>
        <taxon>Collembola</taxon>
        <taxon>Entomobryomorpha</taxon>
        <taxon>Entomobryoidea</taxon>
        <taxon>Orchesellidae</taxon>
        <taxon>Orchesellinae</taxon>
        <taxon>Orchesella</taxon>
    </lineage>
</organism>
<protein>
    <submittedName>
        <fullName evidence="2">Uncharacterized protein</fullName>
    </submittedName>
</protein>
<sequence length="638" mass="72323">MSKLFIEASPASCVADVGFELAVMSDMEREPQPKIRHPLSIYTNQIPSLSFLPVPKIVYAFGYSSDDGDEFIGLSPFYVGNLPFVPNGNLPLPPLPQRPLHIDPIDYDVRTKKDQENPHSEPERQRRPLFQINSDIFEWRKQLSDNEDQNVFIRRRPHQLSIPNQFYQQKEKSTNLNPPNPHDFKTRLNPKAPEFIGVQACKLSFNPDADEFTPGGVDLVGPLSPASTNSSSSFSDAHGQEQCRNEINSDESGYECDSDYDGSAPDEEELHVRIGSDDLSSVVLELHTDEHESRDEGVHSPQPGPNIVESQYNPDADPFIPRYWRPYSPPENVEEVVFHDRLESENIEYSSPTHSEYNYIQSQKEQVLSQEQYQQYIPLDMEFESFITSIPATPFKNGEVIPFQFIDESESIYFPDIDNSILSQVIGSSPTQDGIPVLLTPEVQQFTDSLSKLPESLRVVHATEDTPYTRVYGLGGFEFKSDPNCLSPPPLPSIDIESYIMSEELEDKQENYVPSYGFIGFGIDPTLSTPSPYEVSHEETSVEDNLLETGADYELLYGLVGYVPTPAPGHSIVDRLMIEGNEDEMTQSVRMIASDESLQLCNDFESMQLYNDFESMQLYNDFESMQLYNDFESMQPQL</sequence>